<dbReference type="PANTHER" id="PTHR21600:SF44">
    <property type="entry name" value="RIBOSOMAL LARGE SUBUNIT PSEUDOURIDINE SYNTHASE D"/>
    <property type="match status" value="1"/>
</dbReference>
<dbReference type="Pfam" id="PF01479">
    <property type="entry name" value="S4"/>
    <property type="match status" value="1"/>
</dbReference>
<dbReference type="NCBIfam" id="TIGR00005">
    <property type="entry name" value="rluA_subfam"/>
    <property type="match status" value="1"/>
</dbReference>
<dbReference type="SMART" id="SM00363">
    <property type="entry name" value="S4"/>
    <property type="match status" value="1"/>
</dbReference>
<gene>
    <name evidence="8" type="ORF">NHE_0128</name>
</gene>
<comment type="function">
    <text evidence="6">Responsible for synthesis of pseudouridine from uracil.</text>
</comment>
<evidence type="ECO:0000256" key="4">
    <source>
        <dbReference type="PIRSR" id="PIRSR606225-1"/>
    </source>
</evidence>
<keyword evidence="9" id="KW-1185">Reference proteome</keyword>
<evidence type="ECO:0000256" key="2">
    <source>
        <dbReference type="ARBA" id="ARBA00023235"/>
    </source>
</evidence>
<evidence type="ECO:0000313" key="8">
    <source>
        <dbReference type="EMBL" id="AHX11097.1"/>
    </source>
</evidence>
<sequence>MKDKYIVSEDEHGVRLDLFLLRALAVLSRSKVQQLIRWGMVTLAGKSVLKPSQCVFCGQEYSILGMATAQKQRKPYSHALDIRYQDEGLVVLYKPAGLVVHPGIGNKDRTLVNALLHHYTQEQLSNAGSIRPGIVHRLDKDTEGFLIVAKTDHVHALLCEMIKNREVRRKYLAITHAVPGLTSGAIRTLIKRDRKKMVVSQHTGKSAITYYNVIAQSSDRKYSVIECTLETGRTHQIRVHMKSLGCPILGDKLYGLKKEADLIMEHHGLWAHSLQFTHPLTHEELKFYIEPTEIIYAFTEKLRCHSLSESTRNMGSPEIS</sequence>
<evidence type="ECO:0000256" key="5">
    <source>
        <dbReference type="PROSITE-ProRule" id="PRU00182"/>
    </source>
</evidence>
<dbReference type="HOGENOM" id="CLU_016902_4_4_5"/>
<dbReference type="InterPro" id="IPR020103">
    <property type="entry name" value="PsdUridine_synth_cat_dom_sf"/>
</dbReference>
<dbReference type="InterPro" id="IPR050188">
    <property type="entry name" value="RluA_PseudoU_synthase"/>
</dbReference>
<accession>X5GVM2</accession>
<keyword evidence="2 6" id="KW-0413">Isomerase</keyword>
<dbReference type="GO" id="GO:0160140">
    <property type="term" value="F:23S rRNA pseudouridine(1911/1915/1917) synthase activity"/>
    <property type="evidence" value="ECO:0007669"/>
    <property type="project" value="UniProtKB-EC"/>
</dbReference>
<dbReference type="GO" id="GO:0000455">
    <property type="term" value="P:enzyme-directed rRNA pseudouridine synthesis"/>
    <property type="evidence" value="ECO:0007669"/>
    <property type="project" value="UniProtKB-ARBA"/>
</dbReference>
<reference evidence="8 9" key="1">
    <citation type="submission" date="2014-03" db="EMBL/GenBank/DDBJ databases">
        <title>Sequencing and Comparison of Genomes and Transcriptome Profiles of Human Ehrlichiosis Agents.</title>
        <authorList>
            <person name="Lin M."/>
            <person name="Daugherty S.C."/>
            <person name="Nagaraj S."/>
            <person name="Cheng Z."/>
            <person name="Xiong Q."/>
            <person name="Lin F.-Y."/>
            <person name="Sengamalay N."/>
            <person name="Ott S."/>
            <person name="Godinez A."/>
            <person name="Tallon L.J."/>
            <person name="Sadzewicz L."/>
            <person name="Fraser C.M."/>
            <person name="Dunning Hotopp J.C."/>
            <person name="Rikihisa Y."/>
        </authorList>
    </citation>
    <scope>NUCLEOTIDE SEQUENCE [LARGE SCALE GENOMIC DNA]</scope>
    <source>
        <strain evidence="8 9">Oregon</strain>
    </source>
</reference>
<feature type="domain" description="RNA-binding S4" evidence="7">
    <location>
        <begin position="14"/>
        <end position="74"/>
    </location>
</feature>
<evidence type="ECO:0000313" key="9">
    <source>
        <dbReference type="Proteomes" id="UP000023755"/>
    </source>
</evidence>
<dbReference type="PANTHER" id="PTHR21600">
    <property type="entry name" value="MITOCHONDRIAL RNA PSEUDOURIDINE SYNTHASE"/>
    <property type="match status" value="1"/>
</dbReference>
<comment type="catalytic activity">
    <reaction evidence="3">
        <text>uridine(1911/1915/1917) in 23S rRNA = pseudouridine(1911/1915/1917) in 23S rRNA</text>
        <dbReference type="Rhea" id="RHEA:42524"/>
        <dbReference type="Rhea" id="RHEA-COMP:10097"/>
        <dbReference type="Rhea" id="RHEA-COMP:10098"/>
        <dbReference type="ChEBI" id="CHEBI:65314"/>
        <dbReference type="ChEBI" id="CHEBI:65315"/>
        <dbReference type="EC" id="5.4.99.23"/>
    </reaction>
</comment>
<dbReference type="CDD" id="cd02869">
    <property type="entry name" value="PseudoU_synth_RluA_like"/>
    <property type="match status" value="1"/>
</dbReference>
<dbReference type="Gene3D" id="3.30.2350.10">
    <property type="entry name" value="Pseudouridine synthase"/>
    <property type="match status" value="1"/>
</dbReference>
<dbReference type="GO" id="GO:0160141">
    <property type="term" value="F:23S rRNA pseudouridine(955/2504/2580) synthase activity"/>
    <property type="evidence" value="ECO:0007669"/>
    <property type="project" value="UniProtKB-EC"/>
</dbReference>
<dbReference type="InterPro" id="IPR006225">
    <property type="entry name" value="PsdUridine_synth_RluC/D"/>
</dbReference>
<dbReference type="EMBL" id="CP007481">
    <property type="protein sequence ID" value="AHX11097.1"/>
    <property type="molecule type" value="Genomic_DNA"/>
</dbReference>
<evidence type="ECO:0000256" key="1">
    <source>
        <dbReference type="ARBA" id="ARBA00010876"/>
    </source>
</evidence>
<dbReference type="SUPFAM" id="SSF55174">
    <property type="entry name" value="Alpha-L RNA-binding motif"/>
    <property type="match status" value="1"/>
</dbReference>
<comment type="similarity">
    <text evidence="1 6">Belongs to the pseudouridine synthase RluA family.</text>
</comment>
<dbReference type="SUPFAM" id="SSF55120">
    <property type="entry name" value="Pseudouridine synthase"/>
    <property type="match status" value="1"/>
</dbReference>
<dbReference type="PROSITE" id="PS50889">
    <property type="entry name" value="S4"/>
    <property type="match status" value="1"/>
</dbReference>
<organism evidence="8 9">
    <name type="scientific">Neorickettsia helminthoeca str. Oregon</name>
    <dbReference type="NCBI Taxonomy" id="1286528"/>
    <lineage>
        <taxon>Bacteria</taxon>
        <taxon>Pseudomonadati</taxon>
        <taxon>Pseudomonadota</taxon>
        <taxon>Alphaproteobacteria</taxon>
        <taxon>Rickettsiales</taxon>
        <taxon>Anaplasmataceae</taxon>
        <taxon>Neorickettsia</taxon>
    </lineage>
</organism>
<name>X5GVM2_9RICK</name>
<dbReference type="InterPro" id="IPR002942">
    <property type="entry name" value="S4_RNA-bd"/>
</dbReference>
<dbReference type="GO" id="GO:0003723">
    <property type="term" value="F:RNA binding"/>
    <property type="evidence" value="ECO:0007669"/>
    <property type="project" value="UniProtKB-KW"/>
</dbReference>
<feature type="active site" evidence="4">
    <location>
        <position position="139"/>
    </location>
</feature>
<dbReference type="STRING" id="1286528.NHE_0128"/>
<comment type="catalytic activity">
    <reaction evidence="6">
        <text>a uridine in RNA = a pseudouridine in RNA</text>
        <dbReference type="Rhea" id="RHEA:48348"/>
        <dbReference type="Rhea" id="RHEA-COMP:12068"/>
        <dbReference type="Rhea" id="RHEA-COMP:12069"/>
        <dbReference type="ChEBI" id="CHEBI:65314"/>
        <dbReference type="ChEBI" id="CHEBI:65315"/>
    </reaction>
</comment>
<dbReference type="RefSeq" id="WP_232214999.1">
    <property type="nucleotide sequence ID" value="NZ_CP007481.1"/>
</dbReference>
<dbReference type="CDD" id="cd00165">
    <property type="entry name" value="S4"/>
    <property type="match status" value="1"/>
</dbReference>
<dbReference type="InterPro" id="IPR006145">
    <property type="entry name" value="PsdUridine_synth_RsuA/RluA"/>
</dbReference>
<dbReference type="AlphaFoldDB" id="X5GVM2"/>
<evidence type="ECO:0000256" key="3">
    <source>
        <dbReference type="ARBA" id="ARBA00036882"/>
    </source>
</evidence>
<dbReference type="Gene3D" id="3.10.290.10">
    <property type="entry name" value="RNA-binding S4 domain"/>
    <property type="match status" value="1"/>
</dbReference>
<evidence type="ECO:0000259" key="7">
    <source>
        <dbReference type="SMART" id="SM00363"/>
    </source>
</evidence>
<keyword evidence="5" id="KW-0694">RNA-binding</keyword>
<dbReference type="InterPro" id="IPR036986">
    <property type="entry name" value="S4_RNA-bd_sf"/>
</dbReference>
<dbReference type="Pfam" id="PF00849">
    <property type="entry name" value="PseudoU_synth_2"/>
    <property type="match status" value="1"/>
</dbReference>
<dbReference type="Proteomes" id="UP000023755">
    <property type="component" value="Chromosome"/>
</dbReference>
<evidence type="ECO:0000256" key="6">
    <source>
        <dbReference type="RuleBase" id="RU362028"/>
    </source>
</evidence>
<dbReference type="EC" id="5.4.99.-" evidence="6"/>
<protein>
    <recommendedName>
        <fullName evidence="6">Pseudouridine synthase</fullName>
        <ecNumber evidence="6">5.4.99.-</ecNumber>
    </recommendedName>
</protein>
<proteinExistence type="inferred from homology"/>
<dbReference type="KEGG" id="nhm:NHE_0128"/>